<evidence type="ECO:0000259" key="2">
    <source>
        <dbReference type="Pfam" id="PF01558"/>
    </source>
</evidence>
<dbReference type="RefSeq" id="WP_114546257.1">
    <property type="nucleotide sequence ID" value="NZ_PPTT01000012.1"/>
</dbReference>
<accession>A0A3N0IT99</accession>
<dbReference type="Gene3D" id="3.40.920.10">
    <property type="entry name" value="Pyruvate-ferredoxin oxidoreductase, PFOR, domain III"/>
    <property type="match status" value="1"/>
</dbReference>
<protein>
    <submittedName>
        <fullName evidence="4">Pyruvate ferredoxin oxidoreductase</fullName>
    </submittedName>
</protein>
<dbReference type="SUPFAM" id="SSF53323">
    <property type="entry name" value="Pyruvate-ferredoxin oxidoreductase, PFOR, domain III"/>
    <property type="match status" value="1"/>
</dbReference>
<dbReference type="OrthoDB" id="9800445at2"/>
<dbReference type="Proteomes" id="UP000253817">
    <property type="component" value="Unassembled WGS sequence"/>
</dbReference>
<dbReference type="Proteomes" id="UP000270112">
    <property type="component" value="Unassembled WGS sequence"/>
</dbReference>
<evidence type="ECO:0000313" key="3">
    <source>
        <dbReference type="EMBL" id="RDB68948.1"/>
    </source>
</evidence>
<evidence type="ECO:0000313" key="6">
    <source>
        <dbReference type="Proteomes" id="UP000270112"/>
    </source>
</evidence>
<dbReference type="AlphaFoldDB" id="A0A3N0IT99"/>
<proteinExistence type="predicted"/>
<reference evidence="4" key="3">
    <citation type="journal article" date="2019" name="Microbiol. Resour. Announc.">
        <title>Draft Genome Sequences of Type Strains of Gordonibacter faecihominis, Paraeggerthella hongkongensis, Parvibacter caecicola,Slackia equolifaciens, Slackia faecicanis, and Slackia isoflavoniconvertens.</title>
        <authorList>
            <person name="Danylec N."/>
            <person name="Stoll D.A."/>
            <person name="Dotsch A."/>
            <person name="Huch M."/>
        </authorList>
    </citation>
    <scope>NUCLEOTIDE SEQUENCE</scope>
    <source>
        <strain evidence="4">DSM 16107</strain>
    </source>
</reference>
<sequence>MSNATTVLLCGVGGQGTILAADLLAHAALESGYDAKVSEIHGMSQRGGAVTTVVRFGKDPVRSMVSDEGCADCVVSFETTEALRNLPNVREGGYLLVADESIQPLPVLIGRASMPEGACERLAEAGATLIPASQIATEVGSPKSVNVVLLGALATRLDFAQDAWERVIARRVPPKTVEANQAAFRAGLAFAQGAASQRAAAGSDGEGAQRA</sequence>
<evidence type="ECO:0000256" key="1">
    <source>
        <dbReference type="ARBA" id="ARBA00023002"/>
    </source>
</evidence>
<dbReference type="InterPro" id="IPR019752">
    <property type="entry name" value="Pyrv/ketoisovalerate_OxRed_cat"/>
</dbReference>
<reference evidence="3 5" key="1">
    <citation type="journal article" date="2018" name="Elife">
        <title>Discovery and characterization of a prevalent human gut bacterial enzyme sufficient for the inactivation of a family of plant toxins.</title>
        <authorList>
            <person name="Koppel N."/>
            <person name="Bisanz J.E."/>
            <person name="Pandelia M.E."/>
            <person name="Turnbaugh P.J."/>
            <person name="Balskus E.P."/>
        </authorList>
    </citation>
    <scope>NUCLEOTIDE SEQUENCE [LARGE SCALE GENOMIC DNA]</scope>
    <source>
        <strain evidence="3 5">DSM 16107</strain>
    </source>
</reference>
<dbReference type="Pfam" id="PF01558">
    <property type="entry name" value="POR"/>
    <property type="match status" value="1"/>
</dbReference>
<dbReference type="InterPro" id="IPR052198">
    <property type="entry name" value="IorB_Oxidoreductase"/>
</dbReference>
<keyword evidence="5" id="KW-1185">Reference proteome</keyword>
<keyword evidence="4" id="KW-0670">Pyruvate</keyword>
<keyword evidence="1" id="KW-0560">Oxidoreductase</keyword>
<dbReference type="EMBL" id="QICC01000105">
    <property type="protein sequence ID" value="RNM40117.1"/>
    <property type="molecule type" value="Genomic_DNA"/>
</dbReference>
<dbReference type="PANTHER" id="PTHR43854">
    <property type="entry name" value="INDOLEPYRUVATE OXIDOREDUCTASE SUBUNIT IORB"/>
    <property type="match status" value="1"/>
</dbReference>
<dbReference type="EMBL" id="PPTT01000012">
    <property type="protein sequence ID" value="RDB68948.1"/>
    <property type="molecule type" value="Genomic_DNA"/>
</dbReference>
<name>A0A3N0IT99_9ACTN</name>
<comment type="caution">
    <text evidence="4">The sequence shown here is derived from an EMBL/GenBank/DDBJ whole genome shotgun (WGS) entry which is preliminary data.</text>
</comment>
<gene>
    <name evidence="3" type="ORF">C1876_08315</name>
    <name evidence="4" type="ORF">DMP09_15750</name>
</gene>
<reference evidence="6" key="2">
    <citation type="submission" date="2018-05" db="EMBL/GenBank/DDBJ databases">
        <title>Genome Sequencing of selected type strains of the family Eggerthellaceae.</title>
        <authorList>
            <person name="Danylec N."/>
            <person name="Stoll D.A."/>
            <person name="Doetsch A."/>
            <person name="Huch M."/>
        </authorList>
    </citation>
    <scope>NUCLEOTIDE SEQUENCE [LARGE SCALE GENOMIC DNA]</scope>
    <source>
        <strain evidence="6">DSM 16107</strain>
    </source>
</reference>
<dbReference type="GO" id="GO:0016903">
    <property type="term" value="F:oxidoreductase activity, acting on the aldehyde or oxo group of donors"/>
    <property type="evidence" value="ECO:0007669"/>
    <property type="project" value="InterPro"/>
</dbReference>
<feature type="domain" description="Pyruvate/ketoisovalerate oxidoreductase catalytic" evidence="2">
    <location>
        <begin position="13"/>
        <end position="188"/>
    </location>
</feature>
<organism evidence="4 6">
    <name type="scientific">Eggerthella sinensis</name>
    <dbReference type="NCBI Taxonomy" id="242230"/>
    <lineage>
        <taxon>Bacteria</taxon>
        <taxon>Bacillati</taxon>
        <taxon>Actinomycetota</taxon>
        <taxon>Coriobacteriia</taxon>
        <taxon>Eggerthellales</taxon>
        <taxon>Eggerthellaceae</taxon>
        <taxon>Eggerthella</taxon>
    </lineage>
</organism>
<evidence type="ECO:0000313" key="5">
    <source>
        <dbReference type="Proteomes" id="UP000253817"/>
    </source>
</evidence>
<dbReference type="PANTHER" id="PTHR43854:SF1">
    <property type="entry name" value="INDOLEPYRUVATE OXIDOREDUCTASE SUBUNIT IORB"/>
    <property type="match status" value="1"/>
</dbReference>
<dbReference type="InterPro" id="IPR002869">
    <property type="entry name" value="Pyrv_flavodox_OxRed_cen"/>
</dbReference>
<evidence type="ECO:0000313" key="4">
    <source>
        <dbReference type="EMBL" id="RNM40117.1"/>
    </source>
</evidence>